<proteinExistence type="predicted"/>
<sequence length="103" mass="11732">MKIRHVLVLSFVCFSISSSIWAAIQQLNSLRTSSGVVLHVGDSYQKLATHMGQSPEGMSSSTISENQRNYTAMHYVYEIEGKRYTITVVNDRIRQIEWVSINH</sequence>
<evidence type="ECO:0000313" key="3">
    <source>
        <dbReference type="Proteomes" id="UP001056716"/>
    </source>
</evidence>
<feature type="signal peptide" evidence="1">
    <location>
        <begin position="1"/>
        <end position="22"/>
    </location>
</feature>
<protein>
    <recommendedName>
        <fullName evidence="4">DUF2845 domain-containing protein</fullName>
    </recommendedName>
</protein>
<name>A0AAE9S0N7_9GAMM</name>
<evidence type="ECO:0008006" key="4">
    <source>
        <dbReference type="Google" id="ProtNLM"/>
    </source>
</evidence>
<organism evidence="2 3">
    <name type="scientific">Acinetobacter tibetensis</name>
    <dbReference type="NCBI Taxonomy" id="2943497"/>
    <lineage>
        <taxon>Bacteria</taxon>
        <taxon>Pseudomonadati</taxon>
        <taxon>Pseudomonadota</taxon>
        <taxon>Gammaproteobacteria</taxon>
        <taxon>Moraxellales</taxon>
        <taxon>Moraxellaceae</taxon>
        <taxon>Acinetobacter</taxon>
    </lineage>
</organism>
<reference evidence="2" key="1">
    <citation type="submission" date="2022-06" db="EMBL/GenBank/DDBJ databases">
        <title>Isolation, identification and characterization of iprodione-degrading strains in Lhasa, Tibet.</title>
        <authorList>
            <person name="Pan H."/>
        </authorList>
    </citation>
    <scope>NUCLEOTIDE SEQUENCE</scope>
    <source>
        <strain evidence="2">Y-23</strain>
    </source>
</reference>
<evidence type="ECO:0000256" key="1">
    <source>
        <dbReference type="SAM" id="SignalP"/>
    </source>
</evidence>
<dbReference type="AlphaFoldDB" id="A0AAE9S0N7"/>
<dbReference type="KEGG" id="atz:M5E07_03845"/>
<keyword evidence="1" id="KW-0732">Signal</keyword>
<dbReference type="RefSeq" id="WP_252222138.1">
    <property type="nucleotide sequence ID" value="NZ_CP098732.1"/>
</dbReference>
<gene>
    <name evidence="2" type="ORF">M5E07_03845</name>
</gene>
<evidence type="ECO:0000313" key="2">
    <source>
        <dbReference type="EMBL" id="USE83976.1"/>
    </source>
</evidence>
<keyword evidence="3" id="KW-1185">Reference proteome</keyword>
<accession>A0AAE9S0N7</accession>
<dbReference type="Proteomes" id="UP001056716">
    <property type="component" value="Chromosome"/>
</dbReference>
<dbReference type="EMBL" id="CP098732">
    <property type="protein sequence ID" value="USE83976.1"/>
    <property type="molecule type" value="Genomic_DNA"/>
</dbReference>
<feature type="chain" id="PRO_5042266903" description="DUF2845 domain-containing protein" evidence="1">
    <location>
        <begin position="23"/>
        <end position="103"/>
    </location>
</feature>